<sequence length="131" mass="14320">MTPDTLLTNFADRGIVIALAGDDIKWSASKGIVTPGDVGTLRDHKPGMIRLLRLAEGLPADDDAAQLLSMDEVDPADVPVCDSCGRLCDVQRLDDAWHCSRCDPKADERRRRTEGLLRSSAAIRYTSKRNG</sequence>
<dbReference type="EMBL" id="SJPL01000001">
    <property type="protein sequence ID" value="TWT69452.1"/>
    <property type="molecule type" value="Genomic_DNA"/>
</dbReference>
<comment type="caution">
    <text evidence="1">The sequence shown here is derived from an EMBL/GenBank/DDBJ whole genome shotgun (WGS) entry which is preliminary data.</text>
</comment>
<dbReference type="AlphaFoldDB" id="A0A5C5Y7X9"/>
<evidence type="ECO:0000313" key="1">
    <source>
        <dbReference type="EMBL" id="TWT69452.1"/>
    </source>
</evidence>
<organism evidence="1 2">
    <name type="scientific">Crateriforma conspicua</name>
    <dbReference type="NCBI Taxonomy" id="2527996"/>
    <lineage>
        <taxon>Bacteria</taxon>
        <taxon>Pseudomonadati</taxon>
        <taxon>Planctomycetota</taxon>
        <taxon>Planctomycetia</taxon>
        <taxon>Planctomycetales</taxon>
        <taxon>Planctomycetaceae</taxon>
        <taxon>Crateriforma</taxon>
    </lineage>
</organism>
<name>A0A5C5Y7X9_9PLAN</name>
<reference evidence="1 2" key="1">
    <citation type="submission" date="2019-02" db="EMBL/GenBank/DDBJ databases">
        <title>Deep-cultivation of Planctomycetes and their phenomic and genomic characterization uncovers novel biology.</title>
        <authorList>
            <person name="Wiegand S."/>
            <person name="Jogler M."/>
            <person name="Boedeker C."/>
            <person name="Pinto D."/>
            <person name="Vollmers J."/>
            <person name="Rivas-Marin E."/>
            <person name="Kohn T."/>
            <person name="Peeters S.H."/>
            <person name="Heuer A."/>
            <person name="Rast P."/>
            <person name="Oberbeckmann S."/>
            <person name="Bunk B."/>
            <person name="Jeske O."/>
            <person name="Meyerdierks A."/>
            <person name="Storesund J.E."/>
            <person name="Kallscheuer N."/>
            <person name="Luecker S."/>
            <person name="Lage O.M."/>
            <person name="Pohl T."/>
            <person name="Merkel B.J."/>
            <person name="Hornburger P."/>
            <person name="Mueller R.-W."/>
            <person name="Bruemmer F."/>
            <person name="Labrenz M."/>
            <person name="Spormann A.M."/>
            <person name="Op Den Camp H."/>
            <person name="Overmann J."/>
            <person name="Amann R."/>
            <person name="Jetten M.S.M."/>
            <person name="Mascher T."/>
            <person name="Medema M.H."/>
            <person name="Devos D.P."/>
            <person name="Kaster A.-K."/>
            <person name="Ovreas L."/>
            <person name="Rohde M."/>
            <person name="Galperin M.Y."/>
            <person name="Jogler C."/>
        </authorList>
    </citation>
    <scope>NUCLEOTIDE SEQUENCE [LARGE SCALE GENOMIC DNA]</scope>
    <source>
        <strain evidence="1 2">Pan14r</strain>
    </source>
</reference>
<protein>
    <recommendedName>
        <fullName evidence="3">TubC N-terminal docking domain-containing protein</fullName>
    </recommendedName>
</protein>
<accession>A0A5C5Y7X9</accession>
<keyword evidence="2" id="KW-1185">Reference proteome</keyword>
<proteinExistence type="predicted"/>
<evidence type="ECO:0000313" key="2">
    <source>
        <dbReference type="Proteomes" id="UP000317238"/>
    </source>
</evidence>
<dbReference type="Gene3D" id="1.10.10.1830">
    <property type="entry name" value="Non-ribosomal peptide synthase, adenylation domain"/>
    <property type="match status" value="1"/>
</dbReference>
<evidence type="ECO:0008006" key="3">
    <source>
        <dbReference type="Google" id="ProtNLM"/>
    </source>
</evidence>
<dbReference type="Proteomes" id="UP000317238">
    <property type="component" value="Unassembled WGS sequence"/>
</dbReference>
<gene>
    <name evidence="1" type="ORF">Pan14r_17380</name>
</gene>
<dbReference type="RefSeq" id="WP_197203489.1">
    <property type="nucleotide sequence ID" value="NZ_SJPL01000001.1"/>
</dbReference>
<dbReference type="InterPro" id="IPR044894">
    <property type="entry name" value="TubC_N_sf"/>
</dbReference>